<evidence type="ECO:0000256" key="2">
    <source>
        <dbReference type="ARBA" id="ARBA00022679"/>
    </source>
</evidence>
<dbReference type="PANTHER" id="PTHR13610:SF18">
    <property type="entry name" value="SI:DKEY-190G11.3"/>
    <property type="match status" value="1"/>
</dbReference>
<dbReference type="PANTHER" id="PTHR13610">
    <property type="entry name" value="METHYLTRANSFERASE DOMAIN-CONTAINING PROTEIN"/>
    <property type="match status" value="1"/>
</dbReference>
<reference evidence="4" key="2">
    <citation type="submission" date="2025-09" db="UniProtKB">
        <authorList>
            <consortium name="Ensembl"/>
        </authorList>
    </citation>
    <scope>IDENTIFICATION</scope>
</reference>
<organism evidence="4 5">
    <name type="scientific">Sinocyclocheilus anshuiensis</name>
    <dbReference type="NCBI Taxonomy" id="1608454"/>
    <lineage>
        <taxon>Eukaryota</taxon>
        <taxon>Metazoa</taxon>
        <taxon>Chordata</taxon>
        <taxon>Craniata</taxon>
        <taxon>Vertebrata</taxon>
        <taxon>Euteleostomi</taxon>
        <taxon>Actinopterygii</taxon>
        <taxon>Neopterygii</taxon>
        <taxon>Teleostei</taxon>
        <taxon>Ostariophysi</taxon>
        <taxon>Cypriniformes</taxon>
        <taxon>Cyprinidae</taxon>
        <taxon>Cyprininae</taxon>
        <taxon>Sinocyclocheilus</taxon>
    </lineage>
</organism>
<reference evidence="4" key="1">
    <citation type="submission" date="2025-08" db="UniProtKB">
        <authorList>
            <consortium name="Ensembl"/>
        </authorList>
    </citation>
    <scope>IDENTIFICATION</scope>
</reference>
<proteinExistence type="predicted"/>
<dbReference type="Proteomes" id="UP000472260">
    <property type="component" value="Unassembled WGS sequence"/>
</dbReference>
<sequence length="56" mass="6474">MEVLGRKLENELPDETRVIACRFPFPDWTPTATEGEGLDQTWAYDMDAIRKPRLPP</sequence>
<accession>A0A671QTL4</accession>
<dbReference type="InterPro" id="IPR026170">
    <property type="entry name" value="FAM173A/B"/>
</dbReference>
<dbReference type="GO" id="GO:0032259">
    <property type="term" value="P:methylation"/>
    <property type="evidence" value="ECO:0007669"/>
    <property type="project" value="UniProtKB-KW"/>
</dbReference>
<evidence type="ECO:0000313" key="5">
    <source>
        <dbReference type="Proteomes" id="UP000472260"/>
    </source>
</evidence>
<dbReference type="GO" id="GO:0005739">
    <property type="term" value="C:mitochondrion"/>
    <property type="evidence" value="ECO:0007669"/>
    <property type="project" value="TreeGrafter"/>
</dbReference>
<keyword evidence="3" id="KW-0949">S-adenosyl-L-methionine</keyword>
<dbReference type="GO" id="GO:0016279">
    <property type="term" value="F:protein-lysine N-methyltransferase activity"/>
    <property type="evidence" value="ECO:0007669"/>
    <property type="project" value="InterPro"/>
</dbReference>
<evidence type="ECO:0000313" key="4">
    <source>
        <dbReference type="Ensembl" id="ENSSANP00000074081.1"/>
    </source>
</evidence>
<keyword evidence="1" id="KW-0489">Methyltransferase</keyword>
<protein>
    <submittedName>
        <fullName evidence="4">Uncharacterized protein</fullName>
    </submittedName>
</protein>
<keyword evidence="5" id="KW-1185">Reference proteome</keyword>
<keyword evidence="2" id="KW-0808">Transferase</keyword>
<evidence type="ECO:0000256" key="1">
    <source>
        <dbReference type="ARBA" id="ARBA00022603"/>
    </source>
</evidence>
<dbReference type="Ensembl" id="ENSSANT00000078777.1">
    <property type="protein sequence ID" value="ENSSANP00000074081.1"/>
    <property type="gene ID" value="ENSSANG00000036960.1"/>
</dbReference>
<name>A0A671QTL4_9TELE</name>
<evidence type="ECO:0000256" key="3">
    <source>
        <dbReference type="ARBA" id="ARBA00022691"/>
    </source>
</evidence>
<dbReference type="GO" id="GO:1905706">
    <property type="term" value="P:regulation of mitochondrial ATP synthesis coupled proton transport"/>
    <property type="evidence" value="ECO:0007669"/>
    <property type="project" value="TreeGrafter"/>
</dbReference>
<dbReference type="AlphaFoldDB" id="A0A671QTL4"/>